<reference evidence="1 2" key="1">
    <citation type="journal article" date="2012" name="PLoS ONE">
        <title>Functional divergence in the genus oenococcus as predicted by genome sequencing of the newly-described species, Oenococcus kitaharae.</title>
        <authorList>
            <person name="Borneman A.R."/>
            <person name="McCarthy J.M."/>
            <person name="Chambers P.J."/>
            <person name="Bartowsky E.J."/>
        </authorList>
    </citation>
    <scope>NUCLEOTIDE SEQUENCE [LARGE SCALE GENOMIC DNA]</scope>
    <source>
        <strain evidence="2">DSM17330</strain>
    </source>
</reference>
<dbReference type="eggNOG" id="COG0604">
    <property type="taxonomic scope" value="Bacteria"/>
</dbReference>
<sequence length="323" mass="35207">MKALIIDNFDSSPRFVDNFPMPEKDSKYDTLIKVLATPIENLDKGVASGKHYSSKYWHPSFPSIPGASAIGQKVDTNELVYLPAMSMRPLNGSMAEYTVAQGNMLVELPSEIDNNVAVASFSSALTSLLPLKYDINISSEDTVIVNGATGFAGKLAIQVAKQLGVKNIIAAGRNHTKLEHSLALGANQLLDISQTKINMDHIKITGNLVILDYLWGVPTEKLLKNLIPDSPANHRQTIIIEIGAATGQNDITLPATALRTSGVQLRGMMTTKSLENRKKAAKFLWNWLINEKIHGDISIISPETATKNWSNTSQNGIRSVIAF</sequence>
<dbReference type="RefSeq" id="WP_007745026.1">
    <property type="nucleotide sequence ID" value="NZ_ATZG01000005.1"/>
</dbReference>
<name>G9WHQ0_9LACO</name>
<gene>
    <name evidence="1" type="ORF">OKIT_0508</name>
</gene>
<dbReference type="PANTHER" id="PTHR43677">
    <property type="entry name" value="SHORT-CHAIN DEHYDROGENASE/REDUCTASE"/>
    <property type="match status" value="1"/>
</dbReference>
<dbReference type="Gene3D" id="3.40.50.720">
    <property type="entry name" value="NAD(P)-binding Rossmann-like Domain"/>
    <property type="match status" value="1"/>
</dbReference>
<dbReference type="GO" id="GO:0016491">
    <property type="term" value="F:oxidoreductase activity"/>
    <property type="evidence" value="ECO:0007669"/>
    <property type="project" value="TreeGrafter"/>
</dbReference>
<dbReference type="PATRIC" id="fig|1045004.4.peg.505"/>
<evidence type="ECO:0000313" key="2">
    <source>
        <dbReference type="Proteomes" id="UP000004959"/>
    </source>
</evidence>
<accession>G9WHQ0</accession>
<dbReference type="InterPro" id="IPR011032">
    <property type="entry name" value="GroES-like_sf"/>
</dbReference>
<dbReference type="EMBL" id="AFVZ01000001">
    <property type="protein sequence ID" value="EHN58624.1"/>
    <property type="molecule type" value="Genomic_DNA"/>
</dbReference>
<dbReference type="SUPFAM" id="SSF50129">
    <property type="entry name" value="GroES-like"/>
    <property type="match status" value="1"/>
</dbReference>
<dbReference type="SUPFAM" id="SSF51735">
    <property type="entry name" value="NAD(P)-binding Rossmann-fold domains"/>
    <property type="match status" value="1"/>
</dbReference>
<evidence type="ECO:0000313" key="1">
    <source>
        <dbReference type="EMBL" id="EHN58624.1"/>
    </source>
</evidence>
<dbReference type="HOGENOM" id="CLU_026673_7_0_9"/>
<dbReference type="Gene3D" id="3.90.180.10">
    <property type="entry name" value="Medium-chain alcohol dehydrogenases, catalytic domain"/>
    <property type="match status" value="1"/>
</dbReference>
<protein>
    <submittedName>
        <fullName evidence="1">NADPH:quinone reductase or Zn-dependent oxidoreductase</fullName>
    </submittedName>
</protein>
<comment type="caution">
    <text evidence="1">The sequence shown here is derived from an EMBL/GenBank/DDBJ whole genome shotgun (WGS) entry which is preliminary data.</text>
</comment>
<organism evidence="1 2">
    <name type="scientific">Oenococcus kitaharae DSM 17330</name>
    <dbReference type="NCBI Taxonomy" id="1045004"/>
    <lineage>
        <taxon>Bacteria</taxon>
        <taxon>Bacillati</taxon>
        <taxon>Bacillota</taxon>
        <taxon>Bacilli</taxon>
        <taxon>Lactobacillales</taxon>
        <taxon>Lactobacillaceae</taxon>
        <taxon>Oenococcus</taxon>
    </lineage>
</organism>
<dbReference type="Proteomes" id="UP000004959">
    <property type="component" value="Chromosome"/>
</dbReference>
<dbReference type="AlphaFoldDB" id="G9WHQ0"/>
<dbReference type="InterPro" id="IPR051397">
    <property type="entry name" value="Zn-ADH-like_protein"/>
</dbReference>
<dbReference type="InterPro" id="IPR036291">
    <property type="entry name" value="NAD(P)-bd_dom_sf"/>
</dbReference>
<proteinExistence type="predicted"/>
<keyword evidence="2" id="KW-1185">Reference proteome</keyword>
<dbReference type="PANTHER" id="PTHR43677:SF11">
    <property type="entry name" value="ZINC-CONTAINING ALCOHOL DEHYDROGENASE"/>
    <property type="match status" value="1"/>
</dbReference>